<keyword evidence="2" id="KW-0472">Membrane</keyword>
<dbReference type="AlphaFoldDB" id="A0A4X1U7S3"/>
<dbReference type="Proteomes" id="UP000694725">
    <property type="component" value="Unplaced"/>
</dbReference>
<sequence>MSRGSASDAPLSSPACCQQGTRRGKKPAPATHLCRARPPLPVARMAGSQLPPLPLLLLVLLLPLIPSDTMASDAANSSSSLSYPAEEGPETSVIMHPSTSSSEADSTTSHPASDSWATTTLQPTSLQPELSSHTSSGSPSTKLPLTSHSSPPSSISLTTPHWSSTHSNPSTVPSSMFPASTDGTTLASGLGDTGAPELHRDPGVVVAVCLLVSLLLIGSVVMAVRHCHKGVSEFQELDEGLVSRRSFSAHHPME</sequence>
<dbReference type="Ensembl" id="ENSSSCT00040074279.1">
    <property type="protein sequence ID" value="ENSSSCP00040031855.1"/>
    <property type="gene ID" value="ENSSSCG00040054861.1"/>
</dbReference>
<dbReference type="Ensembl" id="ENSSSCT00035017765.1">
    <property type="protein sequence ID" value="ENSSSCP00035006177.1"/>
    <property type="gene ID" value="ENSSSCG00035014036.1"/>
</dbReference>
<proteinExistence type="predicted"/>
<dbReference type="Ensembl" id="ENSSSCT00065023128.1">
    <property type="protein sequence ID" value="ENSSSCP00065009403.1"/>
    <property type="gene ID" value="ENSSSCG00065017410.1"/>
</dbReference>
<feature type="compositionally biased region" description="Low complexity" evidence="1">
    <location>
        <begin position="98"/>
        <end position="109"/>
    </location>
</feature>
<dbReference type="Proteomes" id="UP000694724">
    <property type="component" value="Unplaced"/>
</dbReference>
<keyword evidence="2" id="KW-0812">Transmembrane</keyword>
<feature type="region of interest" description="Disordered" evidence="1">
    <location>
        <begin position="1"/>
        <end position="32"/>
    </location>
</feature>
<name>A0A4X1U7S3_PIG</name>
<feature type="region of interest" description="Disordered" evidence="1">
    <location>
        <begin position="71"/>
        <end position="194"/>
    </location>
</feature>
<dbReference type="Proteomes" id="UP000694720">
    <property type="component" value="Unplaced"/>
</dbReference>
<dbReference type="Ensembl" id="ENSSSCT00045039611.1">
    <property type="protein sequence ID" value="ENSSSCP00045027574.1"/>
    <property type="gene ID" value="ENSSSCG00045023193.1"/>
</dbReference>
<feature type="compositionally biased region" description="Polar residues" evidence="1">
    <location>
        <begin position="110"/>
        <end position="130"/>
    </location>
</feature>
<evidence type="ECO:0000256" key="2">
    <source>
        <dbReference type="SAM" id="Phobius"/>
    </source>
</evidence>
<dbReference type="Proteomes" id="UP000694722">
    <property type="component" value="Unplaced"/>
</dbReference>
<feature type="transmembrane region" description="Helical" evidence="2">
    <location>
        <begin position="204"/>
        <end position="224"/>
    </location>
</feature>
<feature type="compositionally biased region" description="Low complexity" evidence="1">
    <location>
        <begin position="71"/>
        <end position="85"/>
    </location>
</feature>
<dbReference type="Proteomes" id="UP000314985">
    <property type="component" value="Chromosome 2"/>
</dbReference>
<dbReference type="Ensembl" id="ENSSSCT00055046390.1">
    <property type="protein sequence ID" value="ENSSSCP00055036988.1"/>
    <property type="gene ID" value="ENSSSCG00055023581.1"/>
</dbReference>
<protein>
    <submittedName>
        <fullName evidence="3">Uncharacterized protein</fullName>
    </submittedName>
</protein>
<feature type="compositionally biased region" description="Polar residues" evidence="1">
    <location>
        <begin position="161"/>
        <end position="187"/>
    </location>
</feature>
<accession>A0A4X1U7S3</accession>
<feature type="compositionally biased region" description="Low complexity" evidence="1">
    <location>
        <begin position="131"/>
        <end position="160"/>
    </location>
</feature>
<keyword evidence="2" id="KW-1133">Transmembrane helix</keyword>
<evidence type="ECO:0000313" key="4">
    <source>
        <dbReference type="Proteomes" id="UP000314985"/>
    </source>
</evidence>
<evidence type="ECO:0000256" key="1">
    <source>
        <dbReference type="SAM" id="MobiDB-lite"/>
    </source>
</evidence>
<reference evidence="3 4" key="1">
    <citation type="submission" date="2017-08" db="EMBL/GenBank/DDBJ databases">
        <title>USMARCv1.0.</title>
        <authorList>
            <person name="Hannum G.I."/>
            <person name="Koren S."/>
            <person name="Schroeder S.G."/>
            <person name="Chin S.C."/>
            <person name="Nonneman D.J."/>
            <person name="Becker S.A."/>
            <person name="Rosen B.D."/>
            <person name="Bickhart D.M."/>
            <person name="Putnam N.H."/>
            <person name="Green R.E."/>
            <person name="Tuggle C.K."/>
            <person name="Liu H."/>
            <person name="Rohrer G.A."/>
            <person name="Warr A."/>
            <person name="Hall R."/>
            <person name="Kim K."/>
            <person name="Hume D.A."/>
            <person name="Talbot R."/>
            <person name="Chow W."/>
            <person name="Howe K."/>
            <person name="Schwartz A.S."/>
            <person name="Watson M."/>
            <person name="Archibald A.L."/>
            <person name="Phillippy A.M."/>
            <person name="Smith T.P.L."/>
        </authorList>
    </citation>
    <scope>NUCLEOTIDE SEQUENCE [LARGE SCALE GENOMIC DNA]</scope>
</reference>
<dbReference type="Ensembl" id="ENSSSCT00070029891.1">
    <property type="protein sequence ID" value="ENSSSCP00070024926.1"/>
    <property type="gene ID" value="ENSSSCG00070015213.1"/>
</dbReference>
<evidence type="ECO:0000313" key="3">
    <source>
        <dbReference type="Ensembl" id="ENSSSCP00070024926.1"/>
    </source>
</evidence>
<dbReference type="Proteomes" id="UP000694728">
    <property type="component" value="Unplaced"/>
</dbReference>
<reference evidence="3" key="2">
    <citation type="submission" date="2025-05" db="UniProtKB">
        <authorList>
            <consortium name="Ensembl"/>
        </authorList>
    </citation>
    <scope>IDENTIFICATION</scope>
</reference>
<organism evidence="3 4">
    <name type="scientific">Sus scrofa</name>
    <name type="common">Pig</name>
    <dbReference type="NCBI Taxonomy" id="9823"/>
    <lineage>
        <taxon>Eukaryota</taxon>
        <taxon>Metazoa</taxon>
        <taxon>Chordata</taxon>
        <taxon>Craniata</taxon>
        <taxon>Vertebrata</taxon>
        <taxon>Euteleostomi</taxon>
        <taxon>Mammalia</taxon>
        <taxon>Eutheria</taxon>
        <taxon>Laurasiatheria</taxon>
        <taxon>Artiodactyla</taxon>
        <taxon>Suina</taxon>
        <taxon>Suidae</taxon>
        <taxon>Sus</taxon>
    </lineage>
</organism>